<organism evidence="2 3">
    <name type="scientific">Triparma laevis f. longispina</name>
    <dbReference type="NCBI Taxonomy" id="1714387"/>
    <lineage>
        <taxon>Eukaryota</taxon>
        <taxon>Sar</taxon>
        <taxon>Stramenopiles</taxon>
        <taxon>Ochrophyta</taxon>
        <taxon>Bolidophyceae</taxon>
        <taxon>Parmales</taxon>
        <taxon>Triparmaceae</taxon>
        <taxon>Triparma</taxon>
    </lineage>
</organism>
<reference evidence="3" key="1">
    <citation type="journal article" date="2023" name="Commun. Biol.">
        <title>Genome analysis of Parmales, the sister group of diatoms, reveals the evolutionary specialization of diatoms from phago-mixotrophs to photoautotrophs.</title>
        <authorList>
            <person name="Ban H."/>
            <person name="Sato S."/>
            <person name="Yoshikawa S."/>
            <person name="Yamada K."/>
            <person name="Nakamura Y."/>
            <person name="Ichinomiya M."/>
            <person name="Sato N."/>
            <person name="Blanc-Mathieu R."/>
            <person name="Endo H."/>
            <person name="Kuwata A."/>
            <person name="Ogata H."/>
        </authorList>
    </citation>
    <scope>NUCLEOTIDE SEQUENCE [LARGE SCALE GENOMIC DNA]</scope>
    <source>
        <strain evidence="3">NIES 3700</strain>
    </source>
</reference>
<protein>
    <submittedName>
        <fullName evidence="2">Uncharacterized protein</fullName>
    </submittedName>
</protein>
<name>A0A9W7ECP8_9STRA</name>
<dbReference type="AlphaFoldDB" id="A0A9W7ECP8"/>
<feature type="compositionally biased region" description="Low complexity" evidence="1">
    <location>
        <begin position="7"/>
        <end position="16"/>
    </location>
</feature>
<dbReference type="Proteomes" id="UP001165122">
    <property type="component" value="Unassembled WGS sequence"/>
</dbReference>
<evidence type="ECO:0000313" key="2">
    <source>
        <dbReference type="EMBL" id="GMH74057.1"/>
    </source>
</evidence>
<evidence type="ECO:0000256" key="1">
    <source>
        <dbReference type="SAM" id="MobiDB-lite"/>
    </source>
</evidence>
<dbReference type="OrthoDB" id="188899at2759"/>
<feature type="region of interest" description="Disordered" evidence="1">
    <location>
        <begin position="1"/>
        <end position="41"/>
    </location>
</feature>
<comment type="caution">
    <text evidence="2">The sequence shown here is derived from an EMBL/GenBank/DDBJ whole genome shotgun (WGS) entry which is preliminary data.</text>
</comment>
<gene>
    <name evidence="2" type="ORF">TrLO_g9755</name>
</gene>
<evidence type="ECO:0000313" key="3">
    <source>
        <dbReference type="Proteomes" id="UP001165122"/>
    </source>
</evidence>
<dbReference type="EMBL" id="BRXW01000688">
    <property type="protein sequence ID" value="GMH74057.1"/>
    <property type="molecule type" value="Genomic_DNA"/>
</dbReference>
<sequence length="202" mass="22264">MTRKSPAKSATKSPSKAHPPLPLTTRFGVGFDNPSNKTQKELFADGTPSAARPMREALSTEVCTLERTGKMRANPAAGDIRKVELSGLWMEFWNARVQADTDKACGVLYEKRIFGLARQTASGLDGIGVRFEMTSIANVVRDALKFKFDGLPKGISDKRKGEMEKASLVFEAIMAYDMHKVANLLMVPPERPKTFGNDATRR</sequence>
<proteinExistence type="predicted"/>
<keyword evidence="3" id="KW-1185">Reference proteome</keyword>
<accession>A0A9W7ECP8</accession>